<comment type="caution">
    <text evidence="2">The sequence shown here is derived from an EMBL/GenBank/DDBJ whole genome shotgun (WGS) entry which is preliminary data.</text>
</comment>
<gene>
    <name evidence="2" type="ORF">E4U42_007558</name>
</gene>
<dbReference type="AlphaFoldDB" id="A0A8K0J3Q8"/>
<proteinExistence type="predicted"/>
<feature type="region of interest" description="Disordered" evidence="1">
    <location>
        <begin position="60"/>
        <end position="82"/>
    </location>
</feature>
<reference evidence="2" key="1">
    <citation type="journal article" date="2020" name="bioRxiv">
        <title>Whole genome comparisons of ergot fungi reveals the divergence and evolution of species within the genus Claviceps are the result of varying mechanisms driving genome evolution and host range expansion.</title>
        <authorList>
            <person name="Wyka S.A."/>
            <person name="Mondo S.J."/>
            <person name="Liu M."/>
            <person name="Dettman J."/>
            <person name="Nalam V."/>
            <person name="Broders K.D."/>
        </authorList>
    </citation>
    <scope>NUCLEOTIDE SEQUENCE</scope>
    <source>
        <strain evidence="2">CCC 489</strain>
    </source>
</reference>
<evidence type="ECO:0000313" key="2">
    <source>
        <dbReference type="EMBL" id="KAG5916656.1"/>
    </source>
</evidence>
<keyword evidence="3" id="KW-1185">Reference proteome</keyword>
<dbReference type="Proteomes" id="UP000811619">
    <property type="component" value="Unassembled WGS sequence"/>
</dbReference>
<protein>
    <submittedName>
        <fullName evidence="2">Uncharacterized protein</fullName>
    </submittedName>
</protein>
<sequence>MEMIRNRSNSRESAMINVDGMFMTRILHGIRWQRAKRWGLTRVLIANHLANRTTRVVNMSASRTSQLGRPSWQSLAPAKHAG</sequence>
<evidence type="ECO:0000313" key="3">
    <source>
        <dbReference type="Proteomes" id="UP000811619"/>
    </source>
</evidence>
<organism evidence="2 3">
    <name type="scientific">Claviceps africana</name>
    <dbReference type="NCBI Taxonomy" id="83212"/>
    <lineage>
        <taxon>Eukaryota</taxon>
        <taxon>Fungi</taxon>
        <taxon>Dikarya</taxon>
        <taxon>Ascomycota</taxon>
        <taxon>Pezizomycotina</taxon>
        <taxon>Sordariomycetes</taxon>
        <taxon>Hypocreomycetidae</taxon>
        <taxon>Hypocreales</taxon>
        <taxon>Clavicipitaceae</taxon>
        <taxon>Claviceps</taxon>
    </lineage>
</organism>
<dbReference type="EMBL" id="SRPY01000875">
    <property type="protein sequence ID" value="KAG5916656.1"/>
    <property type="molecule type" value="Genomic_DNA"/>
</dbReference>
<evidence type="ECO:0000256" key="1">
    <source>
        <dbReference type="SAM" id="MobiDB-lite"/>
    </source>
</evidence>
<accession>A0A8K0J3Q8</accession>
<name>A0A8K0J3Q8_9HYPO</name>
<feature type="compositionally biased region" description="Polar residues" evidence="1">
    <location>
        <begin position="60"/>
        <end position="74"/>
    </location>
</feature>